<dbReference type="InterPro" id="IPR033740">
    <property type="entry name" value="Pept_M24B"/>
</dbReference>
<evidence type="ECO:0000313" key="9">
    <source>
        <dbReference type="EMBL" id="KIK37660.1"/>
    </source>
</evidence>
<dbReference type="FunFam" id="3.40.350.10:FF:000003">
    <property type="entry name" value="Xaa-pro aminopeptidase P"/>
    <property type="match status" value="1"/>
</dbReference>
<accession>A0A0C9ZJM0</accession>
<evidence type="ECO:0000259" key="8">
    <source>
        <dbReference type="Pfam" id="PF16188"/>
    </source>
</evidence>
<dbReference type="Gene3D" id="3.40.350.10">
    <property type="entry name" value="Creatinase/prolidase N-terminal domain"/>
    <property type="match status" value="2"/>
</dbReference>
<dbReference type="AlphaFoldDB" id="A0A0C9ZJM0"/>
<evidence type="ECO:0000259" key="7">
    <source>
        <dbReference type="Pfam" id="PF01321"/>
    </source>
</evidence>
<dbReference type="PANTHER" id="PTHR43763">
    <property type="entry name" value="XAA-PRO AMINOPEPTIDASE 1"/>
    <property type="match status" value="1"/>
</dbReference>
<dbReference type="SUPFAM" id="SSF53092">
    <property type="entry name" value="Creatinase/prolidase N-terminal domain"/>
    <property type="match status" value="1"/>
</dbReference>
<dbReference type="InterPro" id="IPR036005">
    <property type="entry name" value="Creatinase/aminopeptidase-like"/>
</dbReference>
<reference evidence="9 10" key="1">
    <citation type="submission" date="2014-04" db="EMBL/GenBank/DDBJ databases">
        <authorList>
            <consortium name="DOE Joint Genome Institute"/>
            <person name="Kuo A."/>
            <person name="Ruytinx J."/>
            <person name="Rineau F."/>
            <person name="Colpaert J."/>
            <person name="Kohler A."/>
            <person name="Nagy L.G."/>
            <person name="Floudas D."/>
            <person name="Copeland A."/>
            <person name="Barry K.W."/>
            <person name="Cichocki N."/>
            <person name="Veneault-Fourrey C."/>
            <person name="LaButti K."/>
            <person name="Lindquist E.A."/>
            <person name="Lipzen A."/>
            <person name="Lundell T."/>
            <person name="Morin E."/>
            <person name="Murat C."/>
            <person name="Sun H."/>
            <person name="Tunlid A."/>
            <person name="Henrissat B."/>
            <person name="Grigoriev I.V."/>
            <person name="Hibbett D.S."/>
            <person name="Martin F."/>
            <person name="Nordberg H.P."/>
            <person name="Cantor M.N."/>
            <person name="Hua S.X."/>
        </authorList>
    </citation>
    <scope>NUCLEOTIDE SEQUENCE [LARGE SCALE GENOMIC DNA]</scope>
    <source>
        <strain evidence="9 10">UH-Slu-Lm8-n1</strain>
    </source>
</reference>
<dbReference type="InterPro" id="IPR050422">
    <property type="entry name" value="X-Pro_aminopeptidase_P"/>
</dbReference>
<evidence type="ECO:0000256" key="3">
    <source>
        <dbReference type="ARBA" id="ARBA00022723"/>
    </source>
</evidence>
<evidence type="ECO:0000313" key="10">
    <source>
        <dbReference type="Proteomes" id="UP000054485"/>
    </source>
</evidence>
<comment type="similarity">
    <text evidence="2">Belongs to the peptidase M24B family.</text>
</comment>
<evidence type="ECO:0000256" key="4">
    <source>
        <dbReference type="ARBA" id="ARBA00022801"/>
    </source>
</evidence>
<dbReference type="HOGENOM" id="CLU_011781_2_4_1"/>
<evidence type="ECO:0000256" key="2">
    <source>
        <dbReference type="ARBA" id="ARBA00008766"/>
    </source>
</evidence>
<evidence type="ECO:0000259" key="6">
    <source>
        <dbReference type="Pfam" id="PF00557"/>
    </source>
</evidence>
<dbReference type="PANTHER" id="PTHR43763:SF6">
    <property type="entry name" value="XAA-PRO AMINOPEPTIDASE 1"/>
    <property type="match status" value="1"/>
</dbReference>
<dbReference type="STRING" id="930992.A0A0C9ZJM0"/>
<evidence type="ECO:0000256" key="1">
    <source>
        <dbReference type="ARBA" id="ARBA00001936"/>
    </source>
</evidence>
<dbReference type="SUPFAM" id="SSF55920">
    <property type="entry name" value="Creatinase/aminopeptidase"/>
    <property type="match status" value="1"/>
</dbReference>
<dbReference type="Proteomes" id="UP000054485">
    <property type="component" value="Unassembled WGS sequence"/>
</dbReference>
<dbReference type="InParanoid" id="A0A0C9ZJM0"/>
<keyword evidence="4" id="KW-0378">Hydrolase</keyword>
<dbReference type="InterPro" id="IPR029149">
    <property type="entry name" value="Creatin/AminoP/Spt16_N"/>
</dbReference>
<feature type="domain" description="Peptidase M24 C-terminal" evidence="8">
    <location>
        <begin position="584"/>
        <end position="646"/>
    </location>
</feature>
<dbReference type="Pfam" id="PF01321">
    <property type="entry name" value="Creatinase_N"/>
    <property type="match status" value="1"/>
</dbReference>
<dbReference type="InterPro" id="IPR000587">
    <property type="entry name" value="Creatinase_N"/>
</dbReference>
<dbReference type="EMBL" id="KN835437">
    <property type="protein sequence ID" value="KIK37660.1"/>
    <property type="molecule type" value="Genomic_DNA"/>
</dbReference>
<comment type="cofactor">
    <cofactor evidence="1">
        <name>Mn(2+)</name>
        <dbReference type="ChEBI" id="CHEBI:29035"/>
    </cofactor>
</comment>
<feature type="domain" description="Peptidase M24" evidence="6">
    <location>
        <begin position="357"/>
        <end position="574"/>
    </location>
</feature>
<gene>
    <name evidence="9" type="ORF">CY34DRAFT_810121</name>
</gene>
<organism evidence="9 10">
    <name type="scientific">Suillus luteus UH-Slu-Lm8-n1</name>
    <dbReference type="NCBI Taxonomy" id="930992"/>
    <lineage>
        <taxon>Eukaryota</taxon>
        <taxon>Fungi</taxon>
        <taxon>Dikarya</taxon>
        <taxon>Basidiomycota</taxon>
        <taxon>Agaricomycotina</taxon>
        <taxon>Agaricomycetes</taxon>
        <taxon>Agaricomycetidae</taxon>
        <taxon>Boletales</taxon>
        <taxon>Suillineae</taxon>
        <taxon>Suillaceae</taxon>
        <taxon>Suillus</taxon>
    </lineage>
</organism>
<dbReference type="FunCoup" id="A0A0C9ZJM0">
    <property type="interactions" value="401"/>
</dbReference>
<dbReference type="OrthoDB" id="9995434at2759"/>
<keyword evidence="10" id="KW-1185">Reference proteome</keyword>
<dbReference type="Gene3D" id="3.90.230.10">
    <property type="entry name" value="Creatinase/methionine aminopeptidase superfamily"/>
    <property type="match status" value="1"/>
</dbReference>
<dbReference type="GO" id="GO:0005737">
    <property type="term" value="C:cytoplasm"/>
    <property type="evidence" value="ECO:0007669"/>
    <property type="project" value="UniProtKB-ARBA"/>
</dbReference>
<dbReference type="FunFam" id="3.90.230.10:FF:000007">
    <property type="entry name" value="Xaa-Pro aminopeptidase P"/>
    <property type="match status" value="1"/>
</dbReference>
<dbReference type="GO" id="GO:0046872">
    <property type="term" value="F:metal ion binding"/>
    <property type="evidence" value="ECO:0007669"/>
    <property type="project" value="UniProtKB-KW"/>
</dbReference>
<dbReference type="Pfam" id="PF00557">
    <property type="entry name" value="Peptidase_M24"/>
    <property type="match status" value="1"/>
</dbReference>
<dbReference type="InterPro" id="IPR032416">
    <property type="entry name" value="Peptidase_M24_C"/>
</dbReference>
<feature type="domain" description="Creatinase N-terminal" evidence="7">
    <location>
        <begin position="50"/>
        <end position="177"/>
    </location>
</feature>
<dbReference type="Pfam" id="PF16188">
    <property type="entry name" value="Peptidase_M24_C"/>
    <property type="match status" value="1"/>
</dbReference>
<dbReference type="CDD" id="cd01085">
    <property type="entry name" value="APP"/>
    <property type="match status" value="1"/>
</dbReference>
<proteinExistence type="inferred from homology"/>
<dbReference type="Pfam" id="PF16189">
    <property type="entry name" value="Creatinase_N_2"/>
    <property type="match status" value="1"/>
</dbReference>
<sequence length="646" mass="72347">MWSRCNLWALRATHRHRYLLTPAFAQTVRFSSGTTTMGVIGTHTVDTTERLAKLRELLKKPENNVKAFFVPSEDQHFSEYPAHSDERRAFISGFNGSAGCAIITLRDAFLFTDGRYFLQASQQLDSNWKLMKQGLPDVPTWQEFLSKHLEQGTRIGIDPTLISAADAESLKKSLEPRGSVLVSLQKNPVDIVWGKDRPPCPHNDVFPLDVKYAGETFQSKLQRLREEIKKKKAVASVITLLDEVAWLFNLRGTDIDFNPVFFAYAVVTPTEAILFMNDAQDQQTFLGSDVEIRPYESFIPALRQLATTLGANKEKPMLLGDKTSLAVVEAIGQENSILIPSPVAAMKAIKNETEIEGFRKCHIRDGAALTRYFAWLEEQLNDGVELNESQAASKLEEFRSELDLFRGLSFTTISSTGPNAAVIHYSPDPDDCAIIKKDQIYLCDSGGQYLDGTTDVTRTLHFGTPTNEEKRAFTRVLQGHISIDTAIFPTGTSGYIIDSFARRALWQEGWGYRHGTGHGVGHFLNVHEGPQGIGTRIAYNSTSLKVGMTVSNEPGYYADGRYGIRTESVVIVQEAKTPNNFGNGYLCFEHVTMCPIQTKLIDFSLMTAQEKEWLNSYHAETLEKVGPLLRNDLRALQWLERECSPV</sequence>
<protein>
    <submittedName>
        <fullName evidence="9">Unplaced genomic scaffold CY34scaffold_306, whole genome shotgun sequence</fullName>
    </submittedName>
</protein>
<dbReference type="InterPro" id="IPR000994">
    <property type="entry name" value="Pept_M24"/>
</dbReference>
<evidence type="ECO:0000256" key="5">
    <source>
        <dbReference type="ARBA" id="ARBA00023211"/>
    </source>
</evidence>
<keyword evidence="3" id="KW-0479">Metal-binding</keyword>
<name>A0A0C9ZJM0_9AGAM</name>
<dbReference type="GO" id="GO:0070006">
    <property type="term" value="F:metalloaminopeptidase activity"/>
    <property type="evidence" value="ECO:0007669"/>
    <property type="project" value="InterPro"/>
</dbReference>
<keyword evidence="5" id="KW-0464">Manganese</keyword>
<reference evidence="10" key="2">
    <citation type="submission" date="2015-01" db="EMBL/GenBank/DDBJ databases">
        <title>Evolutionary Origins and Diversification of the Mycorrhizal Mutualists.</title>
        <authorList>
            <consortium name="DOE Joint Genome Institute"/>
            <consortium name="Mycorrhizal Genomics Consortium"/>
            <person name="Kohler A."/>
            <person name="Kuo A."/>
            <person name="Nagy L.G."/>
            <person name="Floudas D."/>
            <person name="Copeland A."/>
            <person name="Barry K.W."/>
            <person name="Cichocki N."/>
            <person name="Veneault-Fourrey C."/>
            <person name="LaButti K."/>
            <person name="Lindquist E.A."/>
            <person name="Lipzen A."/>
            <person name="Lundell T."/>
            <person name="Morin E."/>
            <person name="Murat C."/>
            <person name="Riley R."/>
            <person name="Ohm R."/>
            <person name="Sun H."/>
            <person name="Tunlid A."/>
            <person name="Henrissat B."/>
            <person name="Grigoriev I.V."/>
            <person name="Hibbett D.S."/>
            <person name="Martin F."/>
        </authorList>
    </citation>
    <scope>NUCLEOTIDE SEQUENCE [LARGE SCALE GENOMIC DNA]</scope>
    <source>
        <strain evidence="10">UH-Slu-Lm8-n1</strain>
    </source>
</reference>